<evidence type="ECO:0000256" key="2">
    <source>
        <dbReference type="ARBA" id="ARBA00022536"/>
    </source>
</evidence>
<keyword evidence="6" id="KW-1133">Transmembrane helix</keyword>
<keyword evidence="4 5" id="KW-1015">Disulfide bond</keyword>
<dbReference type="GO" id="GO:0016020">
    <property type="term" value="C:membrane"/>
    <property type="evidence" value="ECO:0007669"/>
    <property type="project" value="UniProtKB-SubCell"/>
</dbReference>
<keyword evidence="9" id="KW-1185">Reference proteome</keyword>
<evidence type="ECO:0000259" key="7">
    <source>
        <dbReference type="PROSITE" id="PS51051"/>
    </source>
</evidence>
<feature type="domain" description="DSL" evidence="7">
    <location>
        <begin position="26"/>
        <end position="70"/>
    </location>
</feature>
<dbReference type="InterPro" id="IPR001774">
    <property type="entry name" value="DSL"/>
</dbReference>
<evidence type="ECO:0000256" key="5">
    <source>
        <dbReference type="PROSITE-ProRule" id="PRU00377"/>
    </source>
</evidence>
<dbReference type="FunFam" id="2.10.25.140:FF:000001">
    <property type="entry name" value="Delta-like protein"/>
    <property type="match status" value="1"/>
</dbReference>
<feature type="non-terminal residue" evidence="8">
    <location>
        <position position="72"/>
    </location>
</feature>
<dbReference type="Gene3D" id="2.10.25.140">
    <property type="match status" value="1"/>
</dbReference>
<dbReference type="Proteomes" id="UP001529510">
    <property type="component" value="Unassembled WGS sequence"/>
</dbReference>
<sequence>RLAVGEDWSQDVHREDQSQLRFSYRVVCDEFYHGEECSDFCRPRNDAFGHFNCDAAGNRICLPGWKGDYCAE</sequence>
<dbReference type="AlphaFoldDB" id="A0ABD0PJ68"/>
<feature type="non-terminal residue" evidence="8">
    <location>
        <position position="1"/>
    </location>
</feature>
<evidence type="ECO:0000256" key="6">
    <source>
        <dbReference type="RuleBase" id="RU280815"/>
    </source>
</evidence>
<evidence type="ECO:0000313" key="9">
    <source>
        <dbReference type="Proteomes" id="UP001529510"/>
    </source>
</evidence>
<keyword evidence="3 6" id="KW-0677">Repeat</keyword>
<name>A0ABD0PJ68_CIRMR</name>
<organism evidence="8 9">
    <name type="scientific">Cirrhinus mrigala</name>
    <name type="common">Mrigala</name>
    <dbReference type="NCBI Taxonomy" id="683832"/>
    <lineage>
        <taxon>Eukaryota</taxon>
        <taxon>Metazoa</taxon>
        <taxon>Chordata</taxon>
        <taxon>Craniata</taxon>
        <taxon>Vertebrata</taxon>
        <taxon>Euteleostomi</taxon>
        <taxon>Actinopterygii</taxon>
        <taxon>Neopterygii</taxon>
        <taxon>Teleostei</taxon>
        <taxon>Ostariophysi</taxon>
        <taxon>Cypriniformes</taxon>
        <taxon>Cyprinidae</taxon>
        <taxon>Labeoninae</taxon>
        <taxon>Labeonini</taxon>
        <taxon>Cirrhinus</taxon>
    </lineage>
</organism>
<dbReference type="SMART" id="SM00051">
    <property type="entry name" value="DSL"/>
    <property type="match status" value="1"/>
</dbReference>
<evidence type="ECO:0000256" key="4">
    <source>
        <dbReference type="ARBA" id="ARBA00023157"/>
    </source>
</evidence>
<comment type="function">
    <text evidence="6">Putative Notch ligand involved in the mediation of Notch signaling.</text>
</comment>
<comment type="caution">
    <text evidence="8">The sequence shown here is derived from an EMBL/GenBank/DDBJ whole genome shotgun (WGS) entry which is preliminary data.</text>
</comment>
<protein>
    <recommendedName>
        <fullName evidence="6">Delta-like protein</fullName>
    </recommendedName>
</protein>
<dbReference type="PROSITE" id="PS51051">
    <property type="entry name" value="DSL"/>
    <property type="match status" value="1"/>
</dbReference>
<evidence type="ECO:0000256" key="1">
    <source>
        <dbReference type="ARBA" id="ARBA00022473"/>
    </source>
</evidence>
<feature type="disulfide bond" evidence="5">
    <location>
        <begin position="41"/>
        <end position="53"/>
    </location>
</feature>
<dbReference type="Pfam" id="PF01414">
    <property type="entry name" value="DSL"/>
    <property type="match status" value="1"/>
</dbReference>
<evidence type="ECO:0000313" key="8">
    <source>
        <dbReference type="EMBL" id="KAL0174109.1"/>
    </source>
</evidence>
<keyword evidence="6" id="KW-0472">Membrane</keyword>
<gene>
    <name evidence="8" type="ORF">M9458_030077</name>
</gene>
<comment type="subcellular location">
    <subcellularLocation>
        <location evidence="6">Membrane</location>
        <topology evidence="6">Single-pass type I membrane protein</topology>
    </subcellularLocation>
</comment>
<evidence type="ECO:0000256" key="3">
    <source>
        <dbReference type="ARBA" id="ARBA00022737"/>
    </source>
</evidence>
<keyword evidence="2 6" id="KW-0245">EGF-like domain</keyword>
<reference evidence="8 9" key="1">
    <citation type="submission" date="2024-05" db="EMBL/GenBank/DDBJ databases">
        <title>Genome sequencing and assembly of Indian major carp, Cirrhinus mrigala (Hamilton, 1822).</title>
        <authorList>
            <person name="Mohindra V."/>
            <person name="Chowdhury L.M."/>
            <person name="Lal K."/>
            <person name="Jena J.K."/>
        </authorList>
    </citation>
    <scope>NUCLEOTIDE SEQUENCE [LARGE SCALE GENOMIC DNA]</scope>
    <source>
        <strain evidence="8">CM1030</strain>
        <tissue evidence="8">Blood</tissue>
    </source>
</reference>
<keyword evidence="1 6" id="KW-0217">Developmental protein</keyword>
<keyword evidence="6" id="KW-0732">Signal</keyword>
<feature type="disulfide bond" evidence="5">
    <location>
        <begin position="28"/>
        <end position="37"/>
    </location>
</feature>
<feature type="disulfide bond" evidence="5">
    <location>
        <begin position="61"/>
        <end position="70"/>
    </location>
</feature>
<accession>A0ABD0PJ68</accession>
<dbReference type="EMBL" id="JAMKFB020000015">
    <property type="protein sequence ID" value="KAL0174109.1"/>
    <property type="molecule type" value="Genomic_DNA"/>
</dbReference>
<proteinExistence type="predicted"/>
<keyword evidence="6" id="KW-0812">Transmembrane</keyword>